<dbReference type="SUPFAM" id="SSF46785">
    <property type="entry name" value="Winged helix' DNA-binding domain"/>
    <property type="match status" value="1"/>
</dbReference>
<name>A0A7W8Z4J4_9ACTN</name>
<reference evidence="2 3" key="1">
    <citation type="submission" date="2020-08" db="EMBL/GenBank/DDBJ databases">
        <title>Sequencing the genomes of 1000 actinobacteria strains.</title>
        <authorList>
            <person name="Klenk H.-P."/>
        </authorList>
    </citation>
    <scope>NUCLEOTIDE SEQUENCE [LARGE SCALE GENOMIC DNA]</scope>
    <source>
        <strain evidence="2 3">DSM 45790</strain>
    </source>
</reference>
<dbReference type="PANTHER" id="PTHR33164">
    <property type="entry name" value="TRANSCRIPTIONAL REGULATOR, MARR FAMILY"/>
    <property type="match status" value="1"/>
</dbReference>
<dbReference type="PRINTS" id="PR00598">
    <property type="entry name" value="HTHMARR"/>
</dbReference>
<dbReference type="AlphaFoldDB" id="A0A7W8Z4J4"/>
<dbReference type="InterPro" id="IPR036388">
    <property type="entry name" value="WH-like_DNA-bd_sf"/>
</dbReference>
<proteinExistence type="predicted"/>
<evidence type="ECO:0000313" key="2">
    <source>
        <dbReference type="EMBL" id="MBB5626938.1"/>
    </source>
</evidence>
<gene>
    <name evidence="2" type="ORF">BJ981_002637</name>
</gene>
<feature type="domain" description="HTH marR-type" evidence="1">
    <location>
        <begin position="13"/>
        <end position="149"/>
    </location>
</feature>
<keyword evidence="2" id="KW-0238">DNA-binding</keyword>
<dbReference type="Proteomes" id="UP000588112">
    <property type="component" value="Unassembled WGS sequence"/>
</dbReference>
<protein>
    <submittedName>
        <fullName evidence="2">DNA-binding MarR family transcriptional regulator</fullName>
    </submittedName>
</protein>
<accession>A0A7W8Z4J4</accession>
<dbReference type="Pfam" id="PF12802">
    <property type="entry name" value="MarR_2"/>
    <property type="match status" value="1"/>
</dbReference>
<dbReference type="Gene3D" id="1.10.10.10">
    <property type="entry name" value="Winged helix-like DNA-binding domain superfamily/Winged helix DNA-binding domain"/>
    <property type="match status" value="1"/>
</dbReference>
<dbReference type="GO" id="GO:0003677">
    <property type="term" value="F:DNA binding"/>
    <property type="evidence" value="ECO:0007669"/>
    <property type="project" value="UniProtKB-KW"/>
</dbReference>
<comment type="caution">
    <text evidence="2">The sequence shown here is derived from an EMBL/GenBank/DDBJ whole genome shotgun (WGS) entry which is preliminary data.</text>
</comment>
<dbReference type="GO" id="GO:0006950">
    <property type="term" value="P:response to stress"/>
    <property type="evidence" value="ECO:0007669"/>
    <property type="project" value="TreeGrafter"/>
</dbReference>
<dbReference type="PANTHER" id="PTHR33164:SF106">
    <property type="entry name" value="TRANSCRIPTIONAL REGULATORY PROTEIN"/>
    <property type="match status" value="1"/>
</dbReference>
<dbReference type="GO" id="GO:0003700">
    <property type="term" value="F:DNA-binding transcription factor activity"/>
    <property type="evidence" value="ECO:0007669"/>
    <property type="project" value="InterPro"/>
</dbReference>
<evidence type="ECO:0000259" key="1">
    <source>
        <dbReference type="PROSITE" id="PS50995"/>
    </source>
</evidence>
<dbReference type="InterPro" id="IPR039422">
    <property type="entry name" value="MarR/SlyA-like"/>
</dbReference>
<dbReference type="PROSITE" id="PS50995">
    <property type="entry name" value="HTH_MARR_2"/>
    <property type="match status" value="1"/>
</dbReference>
<sequence>MSADRPGQGGAAAPDLLTLMRRLTVELDRFAERFASDHGLHRTDLNAVVVIMDAVRGGTPLTPGSLAGALNLSAPATTALLNRLERAGHVERRRSAADRRKVELTLRAQAVALAERFFAPLAGGLASVFDRFTDEERGVIRRFLDAGIGAAIAARDQPAVGRSHLRGGVAASGFKRPQAD</sequence>
<dbReference type="EMBL" id="JACHBR010000001">
    <property type="protein sequence ID" value="MBB5626938.1"/>
    <property type="molecule type" value="Genomic_DNA"/>
</dbReference>
<dbReference type="InterPro" id="IPR000835">
    <property type="entry name" value="HTH_MarR-typ"/>
</dbReference>
<dbReference type="RefSeq" id="WP_204070710.1">
    <property type="nucleotide sequence ID" value="NZ_BOOS01000069.1"/>
</dbReference>
<organism evidence="2 3">
    <name type="scientific">Sphaerisporangium krabiense</name>
    <dbReference type="NCBI Taxonomy" id="763782"/>
    <lineage>
        <taxon>Bacteria</taxon>
        <taxon>Bacillati</taxon>
        <taxon>Actinomycetota</taxon>
        <taxon>Actinomycetes</taxon>
        <taxon>Streptosporangiales</taxon>
        <taxon>Streptosporangiaceae</taxon>
        <taxon>Sphaerisporangium</taxon>
    </lineage>
</organism>
<keyword evidence="3" id="KW-1185">Reference proteome</keyword>
<dbReference type="InterPro" id="IPR036390">
    <property type="entry name" value="WH_DNA-bd_sf"/>
</dbReference>
<evidence type="ECO:0000313" key="3">
    <source>
        <dbReference type="Proteomes" id="UP000588112"/>
    </source>
</evidence>
<dbReference type="SMART" id="SM00347">
    <property type="entry name" value="HTH_MARR"/>
    <property type="match status" value="1"/>
</dbReference>